<name>A0AA35J3A1_SACK1</name>
<sequence length="630" mass="72615">MMLRRYRNVSLRNVRFISKVANVNLRSLNLEDFIGTNNKGIDGLSSYRDETASLTHTTSSRETRLLPKTLQGQSYRDQLELNPDVSKAINNNIMALHIPNNIRRVATNYYKEIQEPNSLHRPCKTKMEVDAHIASIFLQNYGSVFQSLKELQKRLGIENFEPKRVLDVGFGPATGIVALNDLLGEKYRPDVKDAVILGNAEMLKRAKIILSRQLNEVVDAVEVKESMEEKKDVNKEKDKIFQEDELIGEVMTKKISVMTNLRSSVPGLKEYDLIIITHQLLHNKNVFPIQVDENIEYYLNMLAPGGHIVIIERGNPVGFEIIARARQVMLRPENFPEEFGKIPRPWLRGMTSKNKNRTELKNMASDYFLKVIAPCPHQRKCPLQVGNPNFYTHKEGKDLKFCNFQKSIKRPKFSVELKKGKLLATSWDGSQGSASRLRGTGRRNGRDYEVLNYSYLILERSHQDEKTVKEIEKLRKESISDKYDIGSLGDDTQKTWPRIINDPIKRKGHVMMDLCAPSGTLEKWTVSRSFSKQIYHDARKSKKGDLWASDAKTQIKGLGDLNLQKFQKLEKERIKQMKKEERRTSREITESFNELEDSLQFDNHKLSDVEVVREISTLHGHHFSQHVNKK</sequence>
<dbReference type="PANTHER" id="PTHR13184:SF5">
    <property type="entry name" value="METHYLTRANSFERASE-LIKE PROTEIN 17, MITOCHONDRIAL"/>
    <property type="match status" value="1"/>
</dbReference>
<evidence type="ECO:0000256" key="4">
    <source>
        <dbReference type="ARBA" id="ARBA00023004"/>
    </source>
</evidence>
<evidence type="ECO:0000256" key="5">
    <source>
        <dbReference type="ARBA" id="ARBA00023014"/>
    </source>
</evidence>
<dbReference type="GO" id="GO:0008168">
    <property type="term" value="F:methyltransferase activity"/>
    <property type="evidence" value="ECO:0007669"/>
    <property type="project" value="InterPro"/>
</dbReference>
<keyword evidence="3" id="KW-0809">Transit peptide</keyword>
<dbReference type="GeneID" id="80925266"/>
<dbReference type="InterPro" id="IPR029063">
    <property type="entry name" value="SAM-dependent_MTases_sf"/>
</dbReference>
<dbReference type="Pfam" id="PF09243">
    <property type="entry name" value="Rsm22"/>
    <property type="match status" value="2"/>
</dbReference>
<organism evidence="8 9">
    <name type="scientific">Saccharomyces kudriavzevii (strain ATCC MYA-4449 / AS 2.2408 / CBS 8840 / NBRC 1802 / NCYC 2889)</name>
    <name type="common">Yeast</name>
    <dbReference type="NCBI Taxonomy" id="226230"/>
    <lineage>
        <taxon>Eukaryota</taxon>
        <taxon>Fungi</taxon>
        <taxon>Dikarya</taxon>
        <taxon>Ascomycota</taxon>
        <taxon>Saccharomycotina</taxon>
        <taxon>Saccharomycetes</taxon>
        <taxon>Saccharomycetales</taxon>
        <taxon>Saccharomycetaceae</taxon>
        <taxon>Saccharomyces</taxon>
    </lineage>
</organism>
<evidence type="ECO:0008006" key="10">
    <source>
        <dbReference type="Google" id="ProtNLM"/>
    </source>
</evidence>
<dbReference type="GO" id="GO:0051536">
    <property type="term" value="F:iron-sulfur cluster binding"/>
    <property type="evidence" value="ECO:0007669"/>
    <property type="project" value="UniProtKB-KW"/>
</dbReference>
<keyword evidence="4" id="KW-0408">Iron</keyword>
<comment type="function">
    <text evidence="7">Mitochondrial ribosome (mitoribosome) assembly factor. Binds at the interface of the head and body domains of the mitochondrial small ribosomal subunit (mt-SSU), occluding the mRNA channel and preventing compaction of the head domain towards the body. Probable inactive methyltransferase: retains the characteristic folding and ability to bind S-adenosyl-L-methionine, but it probably lost its methyltransferase activity.</text>
</comment>
<dbReference type="GO" id="GO:0005763">
    <property type="term" value="C:mitochondrial small ribosomal subunit"/>
    <property type="evidence" value="ECO:0007669"/>
    <property type="project" value="TreeGrafter"/>
</dbReference>
<evidence type="ECO:0000256" key="6">
    <source>
        <dbReference type="ARBA" id="ARBA00023128"/>
    </source>
</evidence>
<keyword evidence="6" id="KW-0496">Mitochondrion</keyword>
<dbReference type="GO" id="GO:0006412">
    <property type="term" value="P:translation"/>
    <property type="evidence" value="ECO:0007669"/>
    <property type="project" value="InterPro"/>
</dbReference>
<keyword evidence="5" id="KW-0411">Iron-sulfur</keyword>
<keyword evidence="2" id="KW-0479">Metal-binding</keyword>
<accession>A0AA35J3A1</accession>
<dbReference type="Proteomes" id="UP001162087">
    <property type="component" value="Chromosome 11"/>
</dbReference>
<dbReference type="GO" id="GO:0003735">
    <property type="term" value="F:structural constituent of ribosome"/>
    <property type="evidence" value="ECO:0007669"/>
    <property type="project" value="TreeGrafter"/>
</dbReference>
<proteinExistence type="predicted"/>
<evidence type="ECO:0000256" key="2">
    <source>
        <dbReference type="ARBA" id="ARBA00022723"/>
    </source>
</evidence>
<dbReference type="InterPro" id="IPR015324">
    <property type="entry name" value="Ribosomal_Rsm22-like"/>
</dbReference>
<evidence type="ECO:0000256" key="1">
    <source>
        <dbReference type="ARBA" id="ARBA00004173"/>
    </source>
</evidence>
<evidence type="ECO:0000313" key="9">
    <source>
        <dbReference type="Proteomes" id="UP001162087"/>
    </source>
</evidence>
<dbReference type="EMBL" id="OX365906">
    <property type="protein sequence ID" value="CAI4044519.1"/>
    <property type="molecule type" value="Genomic_DNA"/>
</dbReference>
<protein>
    <recommendedName>
        <fullName evidence="10">RSM22-like protein</fullName>
    </recommendedName>
</protein>
<gene>
    <name evidence="8" type="primary">SKDI11G0660</name>
    <name evidence="8" type="ORF">SKDI_11G0660</name>
</gene>
<dbReference type="PIRSF" id="PIRSF007797">
    <property type="entry name" value="RSM22"/>
    <property type="match status" value="1"/>
</dbReference>
<reference evidence="8" key="1">
    <citation type="submission" date="2022-10" db="EMBL/GenBank/DDBJ databases">
        <authorList>
            <person name="Byrne P K."/>
        </authorList>
    </citation>
    <scope>NUCLEOTIDE SEQUENCE</scope>
    <source>
        <strain evidence="8">IFO1802</strain>
    </source>
</reference>
<dbReference type="RefSeq" id="XP_056083317.1">
    <property type="nucleotide sequence ID" value="XM_056229284.1"/>
</dbReference>
<keyword evidence="9" id="KW-1185">Reference proteome</keyword>
<comment type="subcellular location">
    <subcellularLocation>
        <location evidence="1">Mitochondrion</location>
    </subcellularLocation>
</comment>
<evidence type="ECO:0000256" key="3">
    <source>
        <dbReference type="ARBA" id="ARBA00022946"/>
    </source>
</evidence>
<dbReference type="GO" id="GO:0046872">
    <property type="term" value="F:metal ion binding"/>
    <property type="evidence" value="ECO:0007669"/>
    <property type="project" value="UniProtKB-KW"/>
</dbReference>
<dbReference type="InterPro" id="IPR052571">
    <property type="entry name" value="Mt_RNA_Methyltransferase"/>
</dbReference>
<dbReference type="PANTHER" id="PTHR13184">
    <property type="entry name" value="37S RIBOSOMAL PROTEIN S22"/>
    <property type="match status" value="1"/>
</dbReference>
<dbReference type="AlphaFoldDB" id="A0AA35J3A1"/>
<evidence type="ECO:0000256" key="7">
    <source>
        <dbReference type="ARBA" id="ARBA00045681"/>
    </source>
</evidence>
<evidence type="ECO:0000313" key="8">
    <source>
        <dbReference type="EMBL" id="CAI4044519.1"/>
    </source>
</evidence>
<dbReference type="InterPro" id="IPR016522">
    <property type="entry name" value="RSM22_mit_bud"/>
</dbReference>
<dbReference type="SUPFAM" id="SSF53335">
    <property type="entry name" value="S-adenosyl-L-methionine-dependent methyltransferases"/>
    <property type="match status" value="1"/>
</dbReference>